<evidence type="ECO:0008006" key="3">
    <source>
        <dbReference type="Google" id="ProtNLM"/>
    </source>
</evidence>
<dbReference type="RefSeq" id="XP_040702665.1">
    <property type="nucleotide sequence ID" value="XM_040853244.1"/>
</dbReference>
<accession>A0A1L9THE8</accession>
<dbReference type="STRING" id="1036612.A0A1L9THE8"/>
<name>A0A1L9THE8_9EURO</name>
<evidence type="ECO:0000313" key="1">
    <source>
        <dbReference type="EMBL" id="OJJ58859.1"/>
    </source>
</evidence>
<dbReference type="GeneID" id="63769317"/>
<dbReference type="EMBL" id="KV878586">
    <property type="protein sequence ID" value="OJJ58859.1"/>
    <property type="molecule type" value="Genomic_DNA"/>
</dbReference>
<dbReference type="OrthoDB" id="3940621at2759"/>
<dbReference type="Proteomes" id="UP000184356">
    <property type="component" value="Unassembled WGS sequence"/>
</dbReference>
<sequence length="303" mass="34760">MASAQLGSLARLPAELRLSIYENAVSNGTAPALMRASRAIYNEIEPRLYDTIDIHVYPVISEPFIKISFGRLTNAGWSFTEESDCFRDSNGLHDIPYNRFKNTRVNIYASDQKSVGQLAYLWVKIEDFVGIMCTQRTLKNTRLELNLRPYNGHVWTTPQQQKLEELRASYLRNPFPPSETRPSPFSVVPSPRWDTDFFWVPFARLYKQPNSQKRFSDGTFCDLHALIWSIQVFLGSGTDVAKGKEAEWLRSRVLTQRILNYVECGEPLPRSLWVPIIQLKSEPECVTTYLPPVLRLLLSPKSV</sequence>
<reference evidence="2" key="1">
    <citation type="journal article" date="2017" name="Genome Biol.">
        <title>Comparative genomics reveals high biological diversity and specific adaptations in the industrially and medically important fungal genus Aspergillus.</title>
        <authorList>
            <person name="de Vries R.P."/>
            <person name="Riley R."/>
            <person name="Wiebenga A."/>
            <person name="Aguilar-Osorio G."/>
            <person name="Amillis S."/>
            <person name="Uchima C.A."/>
            <person name="Anderluh G."/>
            <person name="Asadollahi M."/>
            <person name="Askin M."/>
            <person name="Barry K."/>
            <person name="Battaglia E."/>
            <person name="Bayram O."/>
            <person name="Benocci T."/>
            <person name="Braus-Stromeyer S.A."/>
            <person name="Caldana C."/>
            <person name="Canovas D."/>
            <person name="Cerqueira G.C."/>
            <person name="Chen F."/>
            <person name="Chen W."/>
            <person name="Choi C."/>
            <person name="Clum A."/>
            <person name="Dos Santos R.A."/>
            <person name="Damasio A.R."/>
            <person name="Diallinas G."/>
            <person name="Emri T."/>
            <person name="Fekete E."/>
            <person name="Flipphi M."/>
            <person name="Freyberg S."/>
            <person name="Gallo A."/>
            <person name="Gournas C."/>
            <person name="Habgood R."/>
            <person name="Hainaut M."/>
            <person name="Harispe M.L."/>
            <person name="Henrissat B."/>
            <person name="Hilden K.S."/>
            <person name="Hope R."/>
            <person name="Hossain A."/>
            <person name="Karabika E."/>
            <person name="Karaffa L."/>
            <person name="Karanyi Z."/>
            <person name="Krasevec N."/>
            <person name="Kuo A."/>
            <person name="Kusch H."/>
            <person name="LaButti K."/>
            <person name="Lagendijk E.L."/>
            <person name="Lapidus A."/>
            <person name="Levasseur A."/>
            <person name="Lindquist E."/>
            <person name="Lipzen A."/>
            <person name="Logrieco A.F."/>
            <person name="MacCabe A."/>
            <person name="Maekelae M.R."/>
            <person name="Malavazi I."/>
            <person name="Melin P."/>
            <person name="Meyer V."/>
            <person name="Mielnichuk N."/>
            <person name="Miskei M."/>
            <person name="Molnar A.P."/>
            <person name="Mule G."/>
            <person name="Ngan C.Y."/>
            <person name="Orejas M."/>
            <person name="Orosz E."/>
            <person name="Ouedraogo J.P."/>
            <person name="Overkamp K.M."/>
            <person name="Park H.-S."/>
            <person name="Perrone G."/>
            <person name="Piumi F."/>
            <person name="Punt P.J."/>
            <person name="Ram A.F."/>
            <person name="Ramon A."/>
            <person name="Rauscher S."/>
            <person name="Record E."/>
            <person name="Riano-Pachon D.M."/>
            <person name="Robert V."/>
            <person name="Roehrig J."/>
            <person name="Ruller R."/>
            <person name="Salamov A."/>
            <person name="Salih N.S."/>
            <person name="Samson R.A."/>
            <person name="Sandor E."/>
            <person name="Sanguinetti M."/>
            <person name="Schuetze T."/>
            <person name="Sepcic K."/>
            <person name="Shelest E."/>
            <person name="Sherlock G."/>
            <person name="Sophianopoulou V."/>
            <person name="Squina F.M."/>
            <person name="Sun H."/>
            <person name="Susca A."/>
            <person name="Todd R.B."/>
            <person name="Tsang A."/>
            <person name="Unkles S.E."/>
            <person name="van de Wiele N."/>
            <person name="van Rossen-Uffink D."/>
            <person name="Oliveira J.V."/>
            <person name="Vesth T.C."/>
            <person name="Visser J."/>
            <person name="Yu J.-H."/>
            <person name="Zhou M."/>
            <person name="Andersen M.R."/>
            <person name="Archer D.B."/>
            <person name="Baker S.E."/>
            <person name="Benoit I."/>
            <person name="Brakhage A.A."/>
            <person name="Braus G.H."/>
            <person name="Fischer R."/>
            <person name="Frisvad J.C."/>
            <person name="Goldman G.H."/>
            <person name="Houbraken J."/>
            <person name="Oakley B."/>
            <person name="Pocsi I."/>
            <person name="Scazzocchio C."/>
            <person name="Seiboth B."/>
            <person name="vanKuyk P.A."/>
            <person name="Wortman J."/>
            <person name="Dyer P.S."/>
            <person name="Grigoriev I.V."/>
        </authorList>
    </citation>
    <scope>NUCLEOTIDE SEQUENCE [LARGE SCALE GENOMIC DNA]</scope>
    <source>
        <strain evidence="2">CBS 593.65</strain>
    </source>
</reference>
<organism evidence="1 2">
    <name type="scientific">Aspergillus sydowii CBS 593.65</name>
    <dbReference type="NCBI Taxonomy" id="1036612"/>
    <lineage>
        <taxon>Eukaryota</taxon>
        <taxon>Fungi</taxon>
        <taxon>Dikarya</taxon>
        <taxon>Ascomycota</taxon>
        <taxon>Pezizomycotina</taxon>
        <taxon>Eurotiomycetes</taxon>
        <taxon>Eurotiomycetidae</taxon>
        <taxon>Eurotiales</taxon>
        <taxon>Aspergillaceae</taxon>
        <taxon>Aspergillus</taxon>
        <taxon>Aspergillus subgen. Nidulantes</taxon>
    </lineage>
</organism>
<dbReference type="VEuPathDB" id="FungiDB:ASPSYDRAFT_977848"/>
<dbReference type="AlphaFoldDB" id="A0A1L9THE8"/>
<protein>
    <recommendedName>
        <fullName evidence="3">F-box domain-containing protein</fullName>
    </recommendedName>
</protein>
<proteinExistence type="predicted"/>
<evidence type="ECO:0000313" key="2">
    <source>
        <dbReference type="Proteomes" id="UP000184356"/>
    </source>
</evidence>
<gene>
    <name evidence="1" type="ORF">ASPSYDRAFT_977848</name>
</gene>
<keyword evidence="2" id="KW-1185">Reference proteome</keyword>